<dbReference type="Gene3D" id="1.10.260.40">
    <property type="entry name" value="lambda repressor-like DNA-binding domains"/>
    <property type="match status" value="1"/>
</dbReference>
<evidence type="ECO:0000313" key="1">
    <source>
        <dbReference type="EMBL" id="MFD1440946.1"/>
    </source>
</evidence>
<reference evidence="2" key="1">
    <citation type="journal article" date="2019" name="Int. J. Syst. Evol. Microbiol.">
        <title>The Global Catalogue of Microorganisms (GCM) 10K type strain sequencing project: providing services to taxonomists for standard genome sequencing and annotation.</title>
        <authorList>
            <consortium name="The Broad Institute Genomics Platform"/>
            <consortium name="The Broad Institute Genome Sequencing Center for Infectious Disease"/>
            <person name="Wu L."/>
            <person name="Ma J."/>
        </authorList>
    </citation>
    <scope>NUCLEOTIDE SEQUENCE [LARGE SCALE GENOMIC DNA]</scope>
    <source>
        <strain evidence="2">CCM 8912</strain>
    </source>
</reference>
<dbReference type="RefSeq" id="WP_125758037.1">
    <property type="nucleotide sequence ID" value="NZ_JBHTOK010000053.1"/>
</dbReference>
<dbReference type="EMBL" id="JBHTOK010000053">
    <property type="protein sequence ID" value="MFD1440946.1"/>
    <property type="molecule type" value="Genomic_DNA"/>
</dbReference>
<comment type="caution">
    <text evidence="1">The sequence shown here is derived from an EMBL/GenBank/DDBJ whole genome shotgun (WGS) entry which is preliminary data.</text>
</comment>
<proteinExistence type="predicted"/>
<evidence type="ECO:0008006" key="3">
    <source>
        <dbReference type="Google" id="ProtNLM"/>
    </source>
</evidence>
<protein>
    <recommendedName>
        <fullName evidence="3">HTH cro/C1-type domain-containing protein</fullName>
    </recommendedName>
</protein>
<dbReference type="Proteomes" id="UP001597212">
    <property type="component" value="Unassembled WGS sequence"/>
</dbReference>
<name>A0ABW4CWK7_9LACO</name>
<gene>
    <name evidence="1" type="ORF">ACFQ5K_06140</name>
</gene>
<dbReference type="InterPro" id="IPR001387">
    <property type="entry name" value="Cro/C1-type_HTH"/>
</dbReference>
<keyword evidence="2" id="KW-1185">Reference proteome</keyword>
<dbReference type="CDD" id="cd00093">
    <property type="entry name" value="HTH_XRE"/>
    <property type="match status" value="1"/>
</dbReference>
<organism evidence="1 2">
    <name type="scientific">Lacticaseibacillus hegangensis</name>
    <dbReference type="NCBI Taxonomy" id="2486010"/>
    <lineage>
        <taxon>Bacteria</taxon>
        <taxon>Bacillati</taxon>
        <taxon>Bacillota</taxon>
        <taxon>Bacilli</taxon>
        <taxon>Lactobacillales</taxon>
        <taxon>Lactobacillaceae</taxon>
        <taxon>Lacticaseibacillus</taxon>
    </lineage>
</organism>
<evidence type="ECO:0000313" key="2">
    <source>
        <dbReference type="Proteomes" id="UP001597212"/>
    </source>
</evidence>
<sequence>MSKTVDYQCLIVFCPRAYVEETVDDLNMTLAEFVNRLGVSSKLISHLIDGQDSVSVATADKLAHANGGYGNPA</sequence>
<dbReference type="InterPro" id="IPR010982">
    <property type="entry name" value="Lambda_DNA-bd_dom_sf"/>
</dbReference>
<dbReference type="SUPFAM" id="SSF47413">
    <property type="entry name" value="lambda repressor-like DNA-binding domains"/>
    <property type="match status" value="1"/>
</dbReference>
<accession>A0ABW4CWK7</accession>